<comment type="caution">
    <text evidence="1">The sequence shown here is derived from an EMBL/GenBank/DDBJ whole genome shotgun (WGS) entry which is preliminary data.</text>
</comment>
<reference evidence="1" key="1">
    <citation type="journal article" date="2023" name="Int. J. Syst. Evol. Microbiol.">
        <title>&lt;i&gt;Shewanella septentrionalis&lt;/i&gt; sp. nov. and &lt;i&gt;Shewanella holmiensis&lt;/i&gt; sp. nov., isolated from Baltic Sea water and sediments.</title>
        <authorList>
            <person name="Martin-Rodriguez A.J."/>
            <person name="Thorell K."/>
            <person name="Joffre E."/>
            <person name="Jensie-Markopoulos S."/>
            <person name="Moore E.R.B."/>
            <person name="Sjoling A."/>
        </authorList>
    </citation>
    <scope>NUCLEOTIDE SEQUENCE</scope>
    <source>
        <strain evidence="1">SP1W3</strain>
    </source>
</reference>
<gene>
    <name evidence="1" type="ORF">NE536_21460</name>
</gene>
<dbReference type="RefSeq" id="WP_261273968.1">
    <property type="nucleotide sequence ID" value="NZ_JAMTCC010000063.1"/>
</dbReference>
<sequence>MDKFSFQKALWHPKDPEVWRKQFDHVVSQLADWIVKEEIYNAISRMDNKFELTFVGFNPEIADPSFFYGKGT</sequence>
<keyword evidence="2" id="KW-1185">Reference proteome</keyword>
<evidence type="ECO:0000313" key="2">
    <source>
        <dbReference type="Proteomes" id="UP001155604"/>
    </source>
</evidence>
<name>A0A9X2WYH2_9GAMM</name>
<dbReference type="Proteomes" id="UP001155604">
    <property type="component" value="Unassembled WGS sequence"/>
</dbReference>
<dbReference type="EMBL" id="JAMTCC010000063">
    <property type="protein sequence ID" value="MCT7947917.1"/>
    <property type="molecule type" value="Genomic_DNA"/>
</dbReference>
<dbReference type="AlphaFoldDB" id="A0A9X2WYH2"/>
<evidence type="ECO:0000313" key="1">
    <source>
        <dbReference type="EMBL" id="MCT7947917.1"/>
    </source>
</evidence>
<organism evidence="1 2">
    <name type="scientific">Shewanella septentrionalis</name>
    <dbReference type="NCBI Taxonomy" id="2952223"/>
    <lineage>
        <taxon>Bacteria</taxon>
        <taxon>Pseudomonadati</taxon>
        <taxon>Pseudomonadota</taxon>
        <taxon>Gammaproteobacteria</taxon>
        <taxon>Alteromonadales</taxon>
        <taxon>Shewanellaceae</taxon>
        <taxon>Shewanella</taxon>
    </lineage>
</organism>
<proteinExistence type="predicted"/>
<protein>
    <submittedName>
        <fullName evidence="1">Uncharacterized protein</fullName>
    </submittedName>
</protein>
<accession>A0A9X2WYH2</accession>